<dbReference type="EMBL" id="JAOYFC010000001">
    <property type="protein sequence ID" value="MCV6823082.1"/>
    <property type="molecule type" value="Genomic_DNA"/>
</dbReference>
<proteinExistence type="inferred from homology"/>
<evidence type="ECO:0000313" key="4">
    <source>
        <dbReference type="Proteomes" id="UP001208041"/>
    </source>
</evidence>
<accession>A0AAE3J0R1</accession>
<name>A0AAE3J0R1_9RHOB</name>
<dbReference type="InterPro" id="IPR023346">
    <property type="entry name" value="Lysozyme-like_dom_sf"/>
</dbReference>
<comment type="similarity">
    <text evidence="1">Belongs to the virb1 family.</text>
</comment>
<dbReference type="CDD" id="cd13400">
    <property type="entry name" value="LT_IagB-like"/>
    <property type="match status" value="1"/>
</dbReference>
<dbReference type="Pfam" id="PF01464">
    <property type="entry name" value="SLT"/>
    <property type="match status" value="1"/>
</dbReference>
<comment type="caution">
    <text evidence="3">The sequence shown here is derived from an EMBL/GenBank/DDBJ whole genome shotgun (WGS) entry which is preliminary data.</text>
</comment>
<keyword evidence="4" id="KW-1185">Reference proteome</keyword>
<dbReference type="RefSeq" id="WP_263951912.1">
    <property type="nucleotide sequence ID" value="NZ_JAOYFC010000001.1"/>
</dbReference>
<evidence type="ECO:0000256" key="1">
    <source>
        <dbReference type="ARBA" id="ARBA00009387"/>
    </source>
</evidence>
<organism evidence="3 4">
    <name type="scientific">Halocynthiibacter halioticoli</name>
    <dbReference type="NCBI Taxonomy" id="2986804"/>
    <lineage>
        <taxon>Bacteria</taxon>
        <taxon>Pseudomonadati</taxon>
        <taxon>Pseudomonadota</taxon>
        <taxon>Alphaproteobacteria</taxon>
        <taxon>Rhodobacterales</taxon>
        <taxon>Paracoccaceae</taxon>
        <taxon>Halocynthiibacter</taxon>
    </lineage>
</organism>
<dbReference type="Proteomes" id="UP001208041">
    <property type="component" value="Unassembled WGS sequence"/>
</dbReference>
<dbReference type="AlphaFoldDB" id="A0AAE3J0R1"/>
<evidence type="ECO:0000313" key="3">
    <source>
        <dbReference type="EMBL" id="MCV6823082.1"/>
    </source>
</evidence>
<sequence>MRCKNCKALGSLQNDKIFVRVQRRALQAILGVLLAFAAPFAGHASLNNSQNSVCSDATLAAANKTGVPVEVLYSISLAETGRKKNGSFSPWPWTVNMEGKGVWFDSRNQAFDYVQDSYLGGARSFDIGCFQINYRWHGHNFSSIQEMFDPEKNAIYAARFLKDLYQEMGNWEDAAGAYHSRTPEFANKYKKRFKRIKSSLPKDAITETHSEEQDSNSVVANENLFPLLQQTDQLPVLGSLVPMGERQTSRFIASN</sequence>
<dbReference type="InterPro" id="IPR008258">
    <property type="entry name" value="Transglycosylase_SLT_dom_1"/>
</dbReference>
<gene>
    <name evidence="3" type="ORF">OH136_00820</name>
</gene>
<dbReference type="SUPFAM" id="SSF53955">
    <property type="entry name" value="Lysozyme-like"/>
    <property type="match status" value="1"/>
</dbReference>
<dbReference type="Gene3D" id="1.10.530.10">
    <property type="match status" value="1"/>
</dbReference>
<reference evidence="3" key="1">
    <citation type="submission" date="2022-10" db="EMBL/GenBank/DDBJ databases">
        <authorList>
            <person name="Yue Y."/>
        </authorList>
    </citation>
    <scope>NUCLEOTIDE SEQUENCE</scope>
    <source>
        <strain evidence="3">Z654</strain>
    </source>
</reference>
<protein>
    <submittedName>
        <fullName evidence="3">Lytic transglycosylase domain-containing protein</fullName>
    </submittedName>
</protein>
<feature type="domain" description="Transglycosylase SLT" evidence="2">
    <location>
        <begin position="123"/>
        <end position="193"/>
    </location>
</feature>
<evidence type="ECO:0000259" key="2">
    <source>
        <dbReference type="Pfam" id="PF01464"/>
    </source>
</evidence>